<gene>
    <name evidence="3" type="ORF">I551_0421</name>
</gene>
<evidence type="ECO:0000313" key="4">
    <source>
        <dbReference type="Proteomes" id="UP000020681"/>
    </source>
</evidence>
<evidence type="ECO:0000313" key="3">
    <source>
        <dbReference type="EMBL" id="EUA93144.1"/>
    </source>
</evidence>
<name>A0ABP3APV5_MYCUL</name>
<dbReference type="Pfam" id="PF00934">
    <property type="entry name" value="PE"/>
    <property type="match status" value="1"/>
</dbReference>
<dbReference type="EMBL" id="JAOL01000066">
    <property type="protein sequence ID" value="EUA93144.1"/>
    <property type="molecule type" value="Genomic_DNA"/>
</dbReference>
<dbReference type="Proteomes" id="UP000020681">
    <property type="component" value="Unassembled WGS sequence"/>
</dbReference>
<comment type="caution">
    <text evidence="3">The sequence shown here is derived from an EMBL/GenBank/DDBJ whole genome shotgun (WGS) entry which is preliminary data.</text>
</comment>
<proteinExistence type="predicted"/>
<keyword evidence="4" id="KW-1185">Reference proteome</keyword>
<dbReference type="InterPro" id="IPR000084">
    <property type="entry name" value="PE-PGRS_N"/>
</dbReference>
<feature type="region of interest" description="Disordered" evidence="1">
    <location>
        <begin position="82"/>
        <end position="111"/>
    </location>
</feature>
<reference evidence="3 4" key="1">
    <citation type="submission" date="2014-01" db="EMBL/GenBank/DDBJ databases">
        <authorList>
            <person name="Dobos K."/>
            <person name="Lenaerts A."/>
            <person name="Ordway D."/>
            <person name="DeGroote M.A."/>
            <person name="Parker T."/>
            <person name="Sizemore C."/>
            <person name="Tallon L.J."/>
            <person name="Sadzewicz L.K."/>
            <person name="Sengamalay N."/>
            <person name="Fraser C.M."/>
            <person name="Hine E."/>
            <person name="Shefchek K.A."/>
            <person name="Das S.P."/>
            <person name="Tettelin H."/>
        </authorList>
    </citation>
    <scope>NUCLEOTIDE SEQUENCE [LARGE SCALE GENOMIC DNA]</scope>
    <source>
        <strain evidence="3 4">Harvey</strain>
    </source>
</reference>
<evidence type="ECO:0000256" key="1">
    <source>
        <dbReference type="SAM" id="MobiDB-lite"/>
    </source>
</evidence>
<feature type="domain" description="PE" evidence="2">
    <location>
        <begin position="4"/>
        <end position="85"/>
    </location>
</feature>
<sequence>MSFVNVTPEAVAAAASDLTGIGSVLGEANAVAARATTTVLAAGGDEVSAAIAALFSFHGQSYQTLGAQAEAFHAQFAQLMANGAGPTPAPRPPTPHHFRVCSAPSMRPCKP</sequence>
<organism evidence="3 4">
    <name type="scientific">Mycobacterium ulcerans str. Harvey</name>
    <dbReference type="NCBI Taxonomy" id="1299332"/>
    <lineage>
        <taxon>Bacteria</taxon>
        <taxon>Bacillati</taxon>
        <taxon>Actinomycetota</taxon>
        <taxon>Actinomycetes</taxon>
        <taxon>Mycobacteriales</taxon>
        <taxon>Mycobacteriaceae</taxon>
        <taxon>Mycobacterium</taxon>
        <taxon>Mycobacterium ulcerans group</taxon>
    </lineage>
</organism>
<protein>
    <submittedName>
        <fullName evidence="3">PE family protein</fullName>
    </submittedName>
</protein>
<dbReference type="Gene3D" id="1.10.287.850">
    <property type="entry name" value="HP0062-like domain"/>
    <property type="match status" value="1"/>
</dbReference>
<evidence type="ECO:0000259" key="2">
    <source>
        <dbReference type="Pfam" id="PF00934"/>
    </source>
</evidence>
<accession>A0ABP3APV5</accession>
<dbReference type="InterPro" id="IPR038332">
    <property type="entry name" value="PPE_sf"/>
</dbReference>
<dbReference type="SUPFAM" id="SSF140459">
    <property type="entry name" value="PE/PPE dimer-like"/>
    <property type="match status" value="1"/>
</dbReference>